<feature type="compositionally biased region" description="Acidic residues" evidence="4">
    <location>
        <begin position="836"/>
        <end position="866"/>
    </location>
</feature>
<feature type="region of interest" description="Disordered" evidence="4">
    <location>
        <begin position="825"/>
        <end position="887"/>
    </location>
</feature>
<name>A0A8S2NW20_9BILA</name>
<dbReference type="PROSITE" id="PS50005">
    <property type="entry name" value="TPR"/>
    <property type="match status" value="4"/>
</dbReference>
<dbReference type="PANTHER" id="PTHR45641:SF1">
    <property type="entry name" value="AAA+ ATPASE DOMAIN-CONTAINING PROTEIN"/>
    <property type="match status" value="1"/>
</dbReference>
<dbReference type="SUPFAM" id="SSF48452">
    <property type="entry name" value="TPR-like"/>
    <property type="match status" value="3"/>
</dbReference>
<evidence type="ECO:0000256" key="2">
    <source>
        <dbReference type="ARBA" id="ARBA00022803"/>
    </source>
</evidence>
<dbReference type="PANTHER" id="PTHR45641">
    <property type="entry name" value="TETRATRICOPEPTIDE REPEAT PROTEIN (AFU_ORTHOLOGUE AFUA_6G03870)"/>
    <property type="match status" value="1"/>
</dbReference>
<dbReference type="EMBL" id="CAJOBC010014741">
    <property type="protein sequence ID" value="CAF4021200.1"/>
    <property type="molecule type" value="Genomic_DNA"/>
</dbReference>
<dbReference type="Proteomes" id="UP000681722">
    <property type="component" value="Unassembled WGS sequence"/>
</dbReference>
<feature type="repeat" description="TPR" evidence="3">
    <location>
        <begin position="44"/>
        <end position="77"/>
    </location>
</feature>
<dbReference type="Pfam" id="PF13181">
    <property type="entry name" value="TPR_8"/>
    <property type="match status" value="1"/>
</dbReference>
<dbReference type="Gene3D" id="1.25.40.10">
    <property type="entry name" value="Tetratricopeptide repeat domain"/>
    <property type="match status" value="5"/>
</dbReference>
<proteinExistence type="predicted"/>
<accession>A0A8S2NW20</accession>
<feature type="repeat" description="TPR" evidence="3">
    <location>
        <begin position="466"/>
        <end position="499"/>
    </location>
</feature>
<evidence type="ECO:0000256" key="1">
    <source>
        <dbReference type="ARBA" id="ARBA00022737"/>
    </source>
</evidence>
<keyword evidence="1" id="KW-0677">Repeat</keyword>
<evidence type="ECO:0000256" key="4">
    <source>
        <dbReference type="SAM" id="MobiDB-lite"/>
    </source>
</evidence>
<protein>
    <submittedName>
        <fullName evidence="5">Uncharacterized protein</fullName>
    </submittedName>
</protein>
<gene>
    <name evidence="5" type="ORF">SRO942_LOCUS26255</name>
</gene>
<evidence type="ECO:0000256" key="3">
    <source>
        <dbReference type="PROSITE-ProRule" id="PRU00339"/>
    </source>
</evidence>
<sequence>MKIVRRRNLVDKDPYCDYINAIENYEKSLEQQLKSMPSNNSELAETYNLIGTLYIKIENYDKASQYYNNILQCDVYNHIAAYSNIAFTNIKLGNQDIALAFHSKVLDIKRKNELEGNKLTDRELVCIYQNAALIHLENECDEALQYYKDAIKIAKQSDEIPCEELAILYYSIAATYISKENYYETQAYLKEAIDLWESVLPLEHPDLQRAYESMGISLLRSQNFSEALIYLKKTLDIKLKLTNSDFNSLIILFNYIGISFLGLEQYEEALDRFTKALKILLEHTTSTDHCDQLATLYGNIAITYCNLSNLSDALTNYLEVLHLLELHMPSSLSQLEIVLEKIANLHLKLNNETLALNYFHQLRNIQLKISSSSSSTNVLRTCNTLKCIIEIYENQNKYECVMKYLNEILTIQLNEWSTDYNQHSITYYKLGSVLRETKSFEDALIHFQKAYDACLKNIPINYFNLSRISHGFGEVYHDLCDYKKALYYYEKSIDINSEYIQSKDIEYIQSKDIGFASTHHDIASIHYELENYPAALENYLKMLEIELQTFSSDDSVLISSYSKIAEVYCRLNQQANALIYYNYLSDCYLRDYPHLQDIIDSDAYSKLDHGLVRTDINPKDRQNYRSCEKLTSNDLLNIVRSNPKTSGTFIYLHLLRLLIAAYIEKSTILAERLHSALVKQKNLPKEVLSIYLFNSQSCESIFRNTRSLSGAYSTIINFTVSDFLRRPEKLSILNQIKCSQQSNNNDHLLFPVHHKHKKDNHLLKLQITDYVEQLDIEQTILDSYNTSIRLIEDLHMSTVLNQHGIFQLEQLSKHVFHELSSASKMFDNSTTNNTSDDSDSDSERESELDDADNNNNDSDEDSECQSDDNGSINTAKTNFSGIHIKDK</sequence>
<organism evidence="5 6">
    <name type="scientific">Didymodactylos carnosus</name>
    <dbReference type="NCBI Taxonomy" id="1234261"/>
    <lineage>
        <taxon>Eukaryota</taxon>
        <taxon>Metazoa</taxon>
        <taxon>Spiralia</taxon>
        <taxon>Gnathifera</taxon>
        <taxon>Rotifera</taxon>
        <taxon>Eurotatoria</taxon>
        <taxon>Bdelloidea</taxon>
        <taxon>Philodinida</taxon>
        <taxon>Philodinidae</taxon>
        <taxon>Didymodactylos</taxon>
    </lineage>
</organism>
<evidence type="ECO:0000313" key="6">
    <source>
        <dbReference type="Proteomes" id="UP000681722"/>
    </source>
</evidence>
<dbReference type="InterPro" id="IPR011990">
    <property type="entry name" value="TPR-like_helical_dom_sf"/>
</dbReference>
<dbReference type="InterPro" id="IPR019734">
    <property type="entry name" value="TPR_rpt"/>
</dbReference>
<feature type="repeat" description="TPR" evidence="3">
    <location>
        <begin position="424"/>
        <end position="457"/>
    </location>
</feature>
<keyword evidence="2 3" id="KW-0802">TPR repeat</keyword>
<reference evidence="5" key="1">
    <citation type="submission" date="2021-02" db="EMBL/GenBank/DDBJ databases">
        <authorList>
            <person name="Nowell W R."/>
        </authorList>
    </citation>
    <scope>NUCLEOTIDE SEQUENCE</scope>
</reference>
<dbReference type="SMART" id="SM00028">
    <property type="entry name" value="TPR"/>
    <property type="match status" value="13"/>
</dbReference>
<evidence type="ECO:0000313" key="5">
    <source>
        <dbReference type="EMBL" id="CAF4021200.1"/>
    </source>
</evidence>
<comment type="caution">
    <text evidence="5">The sequence shown here is derived from an EMBL/GenBank/DDBJ whole genome shotgun (WGS) entry which is preliminary data.</text>
</comment>
<dbReference type="AlphaFoldDB" id="A0A8S2NW20"/>
<dbReference type="Pfam" id="PF13424">
    <property type="entry name" value="TPR_12"/>
    <property type="match status" value="3"/>
</dbReference>
<dbReference type="OrthoDB" id="10064970at2759"/>
<feature type="compositionally biased region" description="Polar residues" evidence="4">
    <location>
        <begin position="870"/>
        <end position="880"/>
    </location>
</feature>
<feature type="repeat" description="TPR" evidence="3">
    <location>
        <begin position="250"/>
        <end position="283"/>
    </location>
</feature>